<gene>
    <name evidence="3" type="ORF">L207DRAFT_434023</name>
</gene>
<evidence type="ECO:0000256" key="1">
    <source>
        <dbReference type="SAM" id="MobiDB-lite"/>
    </source>
</evidence>
<feature type="domain" description="25S rRNA (uridine-N(3))-methyltransferase BMT5-like" evidence="2">
    <location>
        <begin position="62"/>
        <end position="229"/>
    </location>
</feature>
<keyword evidence="4" id="KW-1185">Reference proteome</keyword>
<name>A0A2J6RDZ5_HYAVF</name>
<dbReference type="EMBL" id="KZ613950">
    <property type="protein sequence ID" value="PMD36726.1"/>
    <property type="molecule type" value="Genomic_DNA"/>
</dbReference>
<dbReference type="Proteomes" id="UP000235786">
    <property type="component" value="Unassembled WGS sequence"/>
</dbReference>
<dbReference type="GO" id="GO:0005737">
    <property type="term" value="C:cytoplasm"/>
    <property type="evidence" value="ECO:0007669"/>
    <property type="project" value="TreeGrafter"/>
</dbReference>
<reference evidence="3 4" key="1">
    <citation type="submission" date="2016-04" db="EMBL/GenBank/DDBJ databases">
        <title>A degradative enzymes factory behind the ericoid mycorrhizal symbiosis.</title>
        <authorList>
            <consortium name="DOE Joint Genome Institute"/>
            <person name="Martino E."/>
            <person name="Morin E."/>
            <person name="Grelet G."/>
            <person name="Kuo A."/>
            <person name="Kohler A."/>
            <person name="Daghino S."/>
            <person name="Barry K."/>
            <person name="Choi C."/>
            <person name="Cichocki N."/>
            <person name="Clum A."/>
            <person name="Copeland A."/>
            <person name="Hainaut M."/>
            <person name="Haridas S."/>
            <person name="Labutti K."/>
            <person name="Lindquist E."/>
            <person name="Lipzen A."/>
            <person name="Khouja H.-R."/>
            <person name="Murat C."/>
            <person name="Ohm R."/>
            <person name="Olson A."/>
            <person name="Spatafora J."/>
            <person name="Veneault-Fourrey C."/>
            <person name="Henrissat B."/>
            <person name="Grigoriev I."/>
            <person name="Martin F."/>
            <person name="Perotto S."/>
        </authorList>
    </citation>
    <scope>NUCLEOTIDE SEQUENCE [LARGE SCALE GENOMIC DNA]</scope>
    <source>
        <strain evidence="3 4">F</strain>
    </source>
</reference>
<dbReference type="AlphaFoldDB" id="A0A2J6RDZ5"/>
<feature type="region of interest" description="Disordered" evidence="1">
    <location>
        <begin position="1"/>
        <end position="54"/>
    </location>
</feature>
<evidence type="ECO:0000313" key="3">
    <source>
        <dbReference type="EMBL" id="PMD36726.1"/>
    </source>
</evidence>
<feature type="compositionally biased region" description="Basic residues" evidence="1">
    <location>
        <begin position="1"/>
        <end position="20"/>
    </location>
</feature>
<dbReference type="Pfam" id="PF10354">
    <property type="entry name" value="BMT5-like"/>
    <property type="match status" value="1"/>
</dbReference>
<dbReference type="PANTHER" id="PTHR11538:SF26">
    <property type="entry name" value="FERREDOXIN-FOLD ANTICODON-BINDING DOMAIN-CONTAINING PROTEIN 1"/>
    <property type="match status" value="1"/>
</dbReference>
<dbReference type="PANTHER" id="PTHR11538">
    <property type="entry name" value="PHENYLALANYL-TRNA SYNTHETASE"/>
    <property type="match status" value="1"/>
</dbReference>
<organism evidence="3 4">
    <name type="scientific">Hyaloscypha variabilis (strain UAMH 11265 / GT02V1 / F)</name>
    <name type="common">Meliniomyces variabilis</name>
    <dbReference type="NCBI Taxonomy" id="1149755"/>
    <lineage>
        <taxon>Eukaryota</taxon>
        <taxon>Fungi</taxon>
        <taxon>Dikarya</taxon>
        <taxon>Ascomycota</taxon>
        <taxon>Pezizomycotina</taxon>
        <taxon>Leotiomycetes</taxon>
        <taxon>Helotiales</taxon>
        <taxon>Hyaloscyphaceae</taxon>
        <taxon>Hyaloscypha</taxon>
        <taxon>Hyaloscypha variabilis</taxon>
    </lineage>
</organism>
<proteinExistence type="predicted"/>
<evidence type="ECO:0000313" key="4">
    <source>
        <dbReference type="Proteomes" id="UP000235786"/>
    </source>
</evidence>
<accession>A0A2J6RDZ5</accession>
<dbReference type="GO" id="GO:0070042">
    <property type="term" value="F:rRNA (uridine-N3-)-methyltransferase activity"/>
    <property type="evidence" value="ECO:0007669"/>
    <property type="project" value="InterPro"/>
</dbReference>
<dbReference type="InterPro" id="IPR019446">
    <property type="entry name" value="BMT5-like"/>
</dbReference>
<feature type="compositionally biased region" description="Low complexity" evidence="1">
    <location>
        <begin position="31"/>
        <end position="40"/>
    </location>
</feature>
<feature type="compositionally biased region" description="Acidic residues" evidence="1">
    <location>
        <begin position="277"/>
        <end position="316"/>
    </location>
</feature>
<sequence length="316" mass="35556">MGKNKRQKHLFHGKKLKPQKHNPLTRPSGISKPSSKALPSKPKHPAQQRRPTLPFSPEEQILLIGEGDLSFSCSLITHHKCEHITATVYEPFPELLSKYPHVQKNIKVIEESGGVVRYSVDVTRMKPFTTGKEREGIMDRIFFNFPHVGGKTKDVNRQVRYNQKLLISFFNIAIPSLSPKEGSSIIVTLFEGDPYSLWNIKDLARHSGLEVKRSWGFQADAYPGYKHARTLGVVKGRNGESGGGWKGEERAARSYEFVRKGEGVVMGVGNAKKEHSSEDEDEDESPAEDEIQDQDQSLDEDSDDLRTETDDDEDGD</sequence>
<dbReference type="STRING" id="1149755.A0A2J6RDZ5"/>
<protein>
    <recommendedName>
        <fullName evidence="2">25S rRNA (uridine-N(3))-methyltransferase BMT5-like domain-containing protein</fullName>
    </recommendedName>
</protein>
<feature type="region of interest" description="Disordered" evidence="1">
    <location>
        <begin position="266"/>
        <end position="316"/>
    </location>
</feature>
<dbReference type="OrthoDB" id="273345at2759"/>
<dbReference type="GO" id="GO:0070475">
    <property type="term" value="P:rRNA base methylation"/>
    <property type="evidence" value="ECO:0007669"/>
    <property type="project" value="InterPro"/>
</dbReference>
<evidence type="ECO:0000259" key="2">
    <source>
        <dbReference type="Pfam" id="PF10354"/>
    </source>
</evidence>